<dbReference type="InterPro" id="IPR004482">
    <property type="entry name" value="Mg_chelat-rel"/>
</dbReference>
<proteinExistence type="inferred from homology"/>
<dbReference type="InterPro" id="IPR027417">
    <property type="entry name" value="P-loop_NTPase"/>
</dbReference>
<dbReference type="InterPro" id="IPR020568">
    <property type="entry name" value="Ribosomal_Su5_D2-typ_SF"/>
</dbReference>
<evidence type="ECO:0000259" key="4">
    <source>
        <dbReference type="SMART" id="SM00382"/>
    </source>
</evidence>
<dbReference type="InterPro" id="IPR014721">
    <property type="entry name" value="Ribsml_uS5_D2-typ_fold_subgr"/>
</dbReference>
<dbReference type="GO" id="GO:0003677">
    <property type="term" value="F:DNA binding"/>
    <property type="evidence" value="ECO:0007669"/>
    <property type="project" value="InterPro"/>
</dbReference>
<protein>
    <submittedName>
        <fullName evidence="5">ATP-dependent protease</fullName>
    </submittedName>
</protein>
<dbReference type="RefSeq" id="WP_095506687.1">
    <property type="nucleotide sequence ID" value="NZ_BSNC01000002.1"/>
</dbReference>
<keyword evidence="2" id="KW-0547">Nucleotide-binding</keyword>
<organism evidence="5 6">
    <name type="scientific">Paraferrimonas sedimenticola</name>
    <dbReference type="NCBI Taxonomy" id="375674"/>
    <lineage>
        <taxon>Bacteria</taxon>
        <taxon>Pseudomonadati</taxon>
        <taxon>Pseudomonadota</taxon>
        <taxon>Gammaproteobacteria</taxon>
        <taxon>Alteromonadales</taxon>
        <taxon>Ferrimonadaceae</taxon>
        <taxon>Paraferrimonas</taxon>
    </lineage>
</organism>
<evidence type="ECO:0000313" key="6">
    <source>
        <dbReference type="Proteomes" id="UP001161422"/>
    </source>
</evidence>
<sequence>MSLASVVTRANTGLNTSLVKVEVHLNNGLPGLHLVGLPETSVREAKERVRSAICNSGFRFPQKRITVNLAPADVPKQGGRFDLAIAIAILLASEQIESLVSTRFELIGELALGGNLRACKALLPVILAAQKRDALLVMPAANAADNALVQAPKVALARNLCEVVECLTGQTQLPAQLPTSNTDSAVPELPCLSQVVGQAQAKQALMIAAAGGHNLLMLGSPGTGKTLLANCFRGLLPPVGNQDALVNAALHSIAGVEKASDQLHQAAFRSPHHSCSSAALIGGGTNPLPGEISLAHAGVLFLDELPEFARNALESLREPLESGQVYISRAQRKQVFPARFQLIAAMNPSPCGSANGQARSSPEQIRRYLSKLSGPLIDRFDLSVEVPNLPKGTLVNGLKAKEQMTSAQAASLIVRCRAVQRERAGVLNHQLSSSQLLESSGFAEKDLLYLEEVMTRLNLSVRAFYRLLRVARTIADLAGSTQVERSHIAQALGYRAIDKLLAQLG</sequence>
<evidence type="ECO:0000256" key="3">
    <source>
        <dbReference type="ARBA" id="ARBA00022840"/>
    </source>
</evidence>
<dbReference type="NCBIfam" id="NF007365">
    <property type="entry name" value="PRK09862.1"/>
    <property type="match status" value="1"/>
</dbReference>
<dbReference type="SUPFAM" id="SSF52540">
    <property type="entry name" value="P-loop containing nucleoside triphosphate hydrolases"/>
    <property type="match status" value="1"/>
</dbReference>
<dbReference type="EMBL" id="BSNC01000002">
    <property type="protein sequence ID" value="GLP95367.1"/>
    <property type="molecule type" value="Genomic_DNA"/>
</dbReference>
<dbReference type="Gene3D" id="3.30.230.10">
    <property type="match status" value="1"/>
</dbReference>
<reference evidence="5" key="1">
    <citation type="journal article" date="2014" name="Int. J. Syst. Evol. Microbiol.">
        <title>Complete genome sequence of Corynebacterium casei LMG S-19264T (=DSM 44701T), isolated from a smear-ripened cheese.</title>
        <authorList>
            <consortium name="US DOE Joint Genome Institute (JGI-PGF)"/>
            <person name="Walter F."/>
            <person name="Albersmeier A."/>
            <person name="Kalinowski J."/>
            <person name="Ruckert C."/>
        </authorList>
    </citation>
    <scope>NUCLEOTIDE SEQUENCE</scope>
    <source>
        <strain evidence="5">NBRC 101628</strain>
    </source>
</reference>
<accession>A0AA37W0R2</accession>
<dbReference type="InterPro" id="IPR001208">
    <property type="entry name" value="MCM_dom"/>
</dbReference>
<keyword evidence="6" id="KW-1185">Reference proteome</keyword>
<gene>
    <name evidence="5" type="primary">yifB</name>
    <name evidence="5" type="ORF">GCM10007895_06730</name>
</gene>
<comment type="similarity">
    <text evidence="1">Belongs to the Mg-chelatase subunits D/I family. ComM subfamily.</text>
</comment>
<dbReference type="PANTHER" id="PTHR32039">
    <property type="entry name" value="MAGNESIUM-CHELATASE SUBUNIT CHLI"/>
    <property type="match status" value="1"/>
</dbReference>
<feature type="domain" description="AAA+ ATPase" evidence="4">
    <location>
        <begin position="211"/>
        <end position="390"/>
    </location>
</feature>
<dbReference type="NCBIfam" id="TIGR00368">
    <property type="entry name" value="YifB family Mg chelatase-like AAA ATPase"/>
    <property type="match status" value="1"/>
</dbReference>
<dbReference type="PANTHER" id="PTHR32039:SF7">
    <property type="entry name" value="COMPETENCE PROTEIN COMM"/>
    <property type="match status" value="1"/>
</dbReference>
<evidence type="ECO:0000313" key="5">
    <source>
        <dbReference type="EMBL" id="GLP95367.1"/>
    </source>
</evidence>
<dbReference type="InterPro" id="IPR045006">
    <property type="entry name" value="CHLI-like"/>
</dbReference>
<reference evidence="5" key="2">
    <citation type="submission" date="2023-01" db="EMBL/GenBank/DDBJ databases">
        <title>Draft genome sequence of Paraferrimonas sedimenticola strain NBRC 101628.</title>
        <authorList>
            <person name="Sun Q."/>
            <person name="Mori K."/>
        </authorList>
    </citation>
    <scope>NUCLEOTIDE SEQUENCE</scope>
    <source>
        <strain evidence="5">NBRC 101628</strain>
    </source>
</reference>
<evidence type="ECO:0000256" key="1">
    <source>
        <dbReference type="ARBA" id="ARBA00006354"/>
    </source>
</evidence>
<comment type="caution">
    <text evidence="5">The sequence shown here is derived from an EMBL/GenBank/DDBJ whole genome shotgun (WGS) entry which is preliminary data.</text>
</comment>
<dbReference type="Pfam" id="PF13335">
    <property type="entry name" value="Mg_chelatase_C"/>
    <property type="match status" value="1"/>
</dbReference>
<dbReference type="PRINTS" id="PR01657">
    <property type="entry name" value="MCMFAMILY"/>
</dbReference>
<name>A0AA37W0R2_9GAMM</name>
<keyword evidence="5" id="KW-0378">Hydrolase</keyword>
<dbReference type="Gene3D" id="3.40.50.300">
    <property type="entry name" value="P-loop containing nucleotide triphosphate hydrolases"/>
    <property type="match status" value="1"/>
</dbReference>
<keyword evidence="3" id="KW-0067">ATP-binding</keyword>
<dbReference type="Pfam" id="PF13541">
    <property type="entry name" value="ChlI"/>
    <property type="match status" value="1"/>
</dbReference>
<evidence type="ECO:0000256" key="2">
    <source>
        <dbReference type="ARBA" id="ARBA00022741"/>
    </source>
</evidence>
<dbReference type="Pfam" id="PF01078">
    <property type="entry name" value="Mg_chelatase"/>
    <property type="match status" value="1"/>
</dbReference>
<dbReference type="InterPro" id="IPR003593">
    <property type="entry name" value="AAA+_ATPase"/>
</dbReference>
<dbReference type="InterPro" id="IPR000523">
    <property type="entry name" value="Mg_chelatse_chII-like_cat_dom"/>
</dbReference>
<dbReference type="SUPFAM" id="SSF54211">
    <property type="entry name" value="Ribosomal protein S5 domain 2-like"/>
    <property type="match status" value="1"/>
</dbReference>
<keyword evidence="5" id="KW-0645">Protease</keyword>
<dbReference type="GO" id="GO:0008233">
    <property type="term" value="F:peptidase activity"/>
    <property type="evidence" value="ECO:0007669"/>
    <property type="project" value="UniProtKB-KW"/>
</dbReference>
<dbReference type="GO" id="GO:0005524">
    <property type="term" value="F:ATP binding"/>
    <property type="evidence" value="ECO:0007669"/>
    <property type="project" value="UniProtKB-KW"/>
</dbReference>
<dbReference type="InterPro" id="IPR025158">
    <property type="entry name" value="Mg_chelat-rel_C"/>
</dbReference>
<dbReference type="AlphaFoldDB" id="A0AA37W0R2"/>
<dbReference type="Proteomes" id="UP001161422">
    <property type="component" value="Unassembled WGS sequence"/>
</dbReference>
<dbReference type="SMART" id="SM00382">
    <property type="entry name" value="AAA"/>
    <property type="match status" value="1"/>
</dbReference>
<dbReference type="GO" id="GO:0006508">
    <property type="term" value="P:proteolysis"/>
    <property type="evidence" value="ECO:0007669"/>
    <property type="project" value="UniProtKB-KW"/>
</dbReference>